<protein>
    <submittedName>
        <fullName evidence="1">Uncharacterized protein</fullName>
    </submittedName>
</protein>
<dbReference type="AlphaFoldDB" id="A0A0F6W706"/>
<gene>
    <name evidence="1" type="ORF">DB32_006039</name>
</gene>
<organism evidence="1 2">
    <name type="scientific">Sandaracinus amylolyticus</name>
    <dbReference type="NCBI Taxonomy" id="927083"/>
    <lineage>
        <taxon>Bacteria</taxon>
        <taxon>Pseudomonadati</taxon>
        <taxon>Myxococcota</taxon>
        <taxon>Polyangia</taxon>
        <taxon>Polyangiales</taxon>
        <taxon>Sandaracinaceae</taxon>
        <taxon>Sandaracinus</taxon>
    </lineage>
</organism>
<dbReference type="KEGG" id="samy:DB32_006039"/>
<dbReference type="Proteomes" id="UP000034883">
    <property type="component" value="Chromosome"/>
</dbReference>
<accession>A0A0F6W706</accession>
<evidence type="ECO:0000313" key="1">
    <source>
        <dbReference type="EMBL" id="AKF08890.1"/>
    </source>
</evidence>
<dbReference type="STRING" id="927083.DB32_006039"/>
<keyword evidence="2" id="KW-1185">Reference proteome</keyword>
<name>A0A0F6W706_9BACT</name>
<proteinExistence type="predicted"/>
<reference evidence="1 2" key="1">
    <citation type="submission" date="2015-03" db="EMBL/GenBank/DDBJ databases">
        <title>Genome assembly of Sandaracinus amylolyticus DSM 53668.</title>
        <authorList>
            <person name="Sharma G."/>
            <person name="Subramanian S."/>
        </authorList>
    </citation>
    <scope>NUCLEOTIDE SEQUENCE [LARGE SCALE GENOMIC DNA]</scope>
    <source>
        <strain evidence="1 2">DSM 53668</strain>
    </source>
</reference>
<evidence type="ECO:0000313" key="2">
    <source>
        <dbReference type="Proteomes" id="UP000034883"/>
    </source>
</evidence>
<dbReference type="EMBL" id="CP011125">
    <property type="protein sequence ID" value="AKF08890.1"/>
    <property type="molecule type" value="Genomic_DNA"/>
</dbReference>
<sequence length="56" mass="6140">MMQLAWAIEDGNLPALVSDDSPAVLVDALGVYRMALLATRAEEARLRRPKKPPPPK</sequence>